<sequence>MISDGLLTVTISLVDNFLVTKNVFRHKFSDGLIRHYIYKFVANFTIHSVIFNKFLTDFSSLIRRNIFRRLSQHIWRKTVRHWSVAIFVA</sequence>
<evidence type="ECO:0000313" key="1">
    <source>
        <dbReference type="EMBL" id="JAP07995.1"/>
    </source>
</evidence>
<reference evidence="1" key="1">
    <citation type="submission" date="2015-12" db="EMBL/GenBank/DDBJ databases">
        <title>Gene expression during late stages of embryo sac development: a critical building block for successful pollen-pistil interactions.</title>
        <authorList>
            <person name="Liu Y."/>
            <person name="Joly V."/>
            <person name="Sabar M."/>
            <person name="Matton D.P."/>
        </authorList>
    </citation>
    <scope>NUCLEOTIDE SEQUENCE</scope>
</reference>
<organism evidence="1">
    <name type="scientific">Solanum chacoense</name>
    <name type="common">Chaco potato</name>
    <dbReference type="NCBI Taxonomy" id="4108"/>
    <lineage>
        <taxon>Eukaryota</taxon>
        <taxon>Viridiplantae</taxon>
        <taxon>Streptophyta</taxon>
        <taxon>Embryophyta</taxon>
        <taxon>Tracheophyta</taxon>
        <taxon>Spermatophyta</taxon>
        <taxon>Magnoliopsida</taxon>
        <taxon>eudicotyledons</taxon>
        <taxon>Gunneridae</taxon>
        <taxon>Pentapetalae</taxon>
        <taxon>asterids</taxon>
        <taxon>lamiids</taxon>
        <taxon>Solanales</taxon>
        <taxon>Solanaceae</taxon>
        <taxon>Solanoideae</taxon>
        <taxon>Solaneae</taxon>
        <taxon>Solanum</taxon>
    </lineage>
</organism>
<protein>
    <submittedName>
        <fullName evidence="1">Putative ovule protein</fullName>
    </submittedName>
</protein>
<name>A0A0V0GL00_SOLCH</name>
<proteinExistence type="predicted"/>
<accession>A0A0V0GL00</accession>
<dbReference type="EMBL" id="GEDG01037673">
    <property type="protein sequence ID" value="JAP07995.1"/>
    <property type="molecule type" value="Transcribed_RNA"/>
</dbReference>
<dbReference type="AlphaFoldDB" id="A0A0V0GL00"/>